<dbReference type="EMBL" id="NBNE01000014">
    <property type="protein sequence ID" value="OWZ24426.1"/>
    <property type="molecule type" value="Genomic_DNA"/>
</dbReference>
<evidence type="ECO:0000313" key="2">
    <source>
        <dbReference type="Proteomes" id="UP000198211"/>
    </source>
</evidence>
<sequence length="199" mass="22792">MMLFKYIREPDMLMHVPEVRKMENHKSYLERTVTGGSEINKFETLRNWASLKMCQDHSSFHSVDEDNYAEMNAVIVLDEFKHMTAVGSLQVASMGVVVTAQMFVKQYKIKNKNLVMLTDGTYRIHFGGWTLVDCGGISVETTESGFVQRFRPWLYMFKAYLRMNIYSNLKSNTQQFFNVDVSVSSASIDHSDAIASALV</sequence>
<protein>
    <submittedName>
        <fullName evidence="1">Uncharacterized protein</fullName>
    </submittedName>
</protein>
<comment type="caution">
    <text evidence="1">The sequence shown here is derived from an EMBL/GenBank/DDBJ whole genome shotgun (WGS) entry which is preliminary data.</text>
</comment>
<accession>A0A225X3D1</accession>
<name>A0A225X3D1_9STRA</name>
<dbReference type="Proteomes" id="UP000198211">
    <property type="component" value="Unassembled WGS sequence"/>
</dbReference>
<dbReference type="OrthoDB" id="93052at2759"/>
<dbReference type="AlphaFoldDB" id="A0A225X3D1"/>
<keyword evidence="2" id="KW-1185">Reference proteome</keyword>
<reference evidence="2" key="1">
    <citation type="submission" date="2017-03" db="EMBL/GenBank/DDBJ databases">
        <title>Phytopthora megakarya and P. palmivora, two closely related causual agents of cacao black pod achieved similar genome size and gene model numbers by different mechanisms.</title>
        <authorList>
            <person name="Ali S."/>
            <person name="Shao J."/>
            <person name="Larry D.J."/>
            <person name="Kronmiller B."/>
            <person name="Shen D."/>
            <person name="Strem M.D."/>
            <person name="Melnick R.L."/>
            <person name="Guiltinan M.J."/>
            <person name="Tyler B.M."/>
            <person name="Meinhardt L.W."/>
            <person name="Bailey B.A."/>
        </authorList>
    </citation>
    <scope>NUCLEOTIDE SEQUENCE [LARGE SCALE GENOMIC DNA]</scope>
    <source>
        <strain evidence="2">zdho120</strain>
    </source>
</reference>
<proteinExistence type="predicted"/>
<gene>
    <name evidence="1" type="ORF">PHMEG_000556</name>
</gene>
<organism evidence="1 2">
    <name type="scientific">Phytophthora megakarya</name>
    <dbReference type="NCBI Taxonomy" id="4795"/>
    <lineage>
        <taxon>Eukaryota</taxon>
        <taxon>Sar</taxon>
        <taxon>Stramenopiles</taxon>
        <taxon>Oomycota</taxon>
        <taxon>Peronosporomycetes</taxon>
        <taxon>Peronosporales</taxon>
        <taxon>Peronosporaceae</taxon>
        <taxon>Phytophthora</taxon>
    </lineage>
</organism>
<evidence type="ECO:0000313" key="1">
    <source>
        <dbReference type="EMBL" id="OWZ24426.1"/>
    </source>
</evidence>